<dbReference type="RefSeq" id="WP_028870890.1">
    <property type="nucleotide sequence ID" value="NZ_VOSB01000001.1"/>
</dbReference>
<dbReference type="InterPro" id="IPR024071">
    <property type="entry name" value="S-Me-THD_C_sf"/>
</dbReference>
<evidence type="ECO:0000313" key="4">
    <source>
        <dbReference type="Proteomes" id="UP000321938"/>
    </source>
</evidence>
<accession>A0A5C7BD21</accession>
<dbReference type="AlphaFoldDB" id="A0A5C7BD21"/>
<comment type="caution">
    <text evidence="3">The sequence shown here is derived from an EMBL/GenBank/DDBJ whole genome shotgun (WGS) entry which is preliminary data.</text>
</comment>
<reference evidence="3 4" key="1">
    <citation type="submission" date="2019-08" db="EMBL/GenBank/DDBJ databases">
        <title>Genome of Psychroserpens burtonensis ACAM 167.</title>
        <authorList>
            <person name="Bowman J.P."/>
        </authorList>
    </citation>
    <scope>NUCLEOTIDE SEQUENCE [LARGE SCALE GENOMIC DNA]</scope>
    <source>
        <strain evidence="3 4">ACAM 167</strain>
    </source>
</reference>
<dbReference type="InterPro" id="IPR010318">
    <property type="entry name" value="S-Me-THD_N"/>
</dbReference>
<dbReference type="InterPro" id="IPR048350">
    <property type="entry name" value="S-Me-THD-like_C"/>
</dbReference>
<dbReference type="Gene3D" id="2.40.390.10">
    <property type="entry name" value="CV3147-like"/>
    <property type="match status" value="1"/>
</dbReference>
<feature type="domain" description="S-Me-THD-like C-terminal" evidence="2">
    <location>
        <begin position="166"/>
        <end position="354"/>
    </location>
</feature>
<evidence type="ECO:0000313" key="3">
    <source>
        <dbReference type="EMBL" id="TXE20331.1"/>
    </source>
</evidence>
<organism evidence="3 4">
    <name type="scientific">Psychroserpens burtonensis</name>
    <dbReference type="NCBI Taxonomy" id="49278"/>
    <lineage>
        <taxon>Bacteria</taxon>
        <taxon>Pseudomonadati</taxon>
        <taxon>Bacteroidota</taxon>
        <taxon>Flavobacteriia</taxon>
        <taxon>Flavobacteriales</taxon>
        <taxon>Flavobacteriaceae</taxon>
        <taxon>Psychroserpens</taxon>
    </lineage>
</organism>
<name>A0A5C7BD21_9FLAO</name>
<dbReference type="Proteomes" id="UP000321938">
    <property type="component" value="Unassembled WGS sequence"/>
</dbReference>
<dbReference type="EMBL" id="VOSB01000001">
    <property type="protein sequence ID" value="TXE20331.1"/>
    <property type="molecule type" value="Genomic_DNA"/>
</dbReference>
<evidence type="ECO:0000259" key="1">
    <source>
        <dbReference type="Pfam" id="PF06032"/>
    </source>
</evidence>
<gene>
    <name evidence="3" type="ORF">ES692_00645</name>
</gene>
<protein>
    <submittedName>
        <fullName evidence="3">DUF917 domain-containing protein</fullName>
    </submittedName>
</protein>
<evidence type="ECO:0000259" key="2">
    <source>
        <dbReference type="Pfam" id="PF20906"/>
    </source>
</evidence>
<dbReference type="OrthoDB" id="7441206at2"/>
<dbReference type="Gene3D" id="3.40.1610.10">
    <property type="entry name" value="CV3147-like domain"/>
    <property type="match status" value="1"/>
</dbReference>
<dbReference type="Pfam" id="PF06032">
    <property type="entry name" value="S-Me-THD_N"/>
    <property type="match status" value="1"/>
</dbReference>
<dbReference type="STRING" id="1123037.GCA_000425305_00642"/>
<proteinExistence type="predicted"/>
<dbReference type="InterPro" id="IPR027479">
    <property type="entry name" value="S-Me-THD_N_sf"/>
</dbReference>
<sequence>MRKINSKDIDYIAMGSTVLGTGGGGDPYIGKLLAKAAINKYGDVSLIQAEELKDDALVVPIAAFGAPLILVEKLFSGDEFIKAFEMMESYLGRKIDAVMPAEAGGLNGVIPFSIAAQKQIPLVDADGMGRAFPRLEMVTFTLHDIPVSPITQADEKGNKNVYDTISNEWGELLVGATAIQMGGSCAIGCYPMSGAQVKKAAVHGIVSYAQMLGEAILNAKAQNRNPLDALIENAAAIKLFTGKVSNVTIKIDGRWNKGVCEIMGLDDNQGCNMQLDFQNEFLMAKIDGKPVAMTPDLIVLIDAENARPITAETIQYGARVVVLAMKSDDQWRTPEGIELAGPKKFGYTEKYVPIEELNKKE</sequence>
<keyword evidence="4" id="KW-1185">Reference proteome</keyword>
<dbReference type="Pfam" id="PF20906">
    <property type="entry name" value="S-Me-THD_C"/>
    <property type="match status" value="1"/>
</dbReference>
<dbReference type="SUPFAM" id="SSF160991">
    <property type="entry name" value="CV3147-like"/>
    <property type="match status" value="1"/>
</dbReference>
<feature type="domain" description="S-Me-THD N-terminal" evidence="1">
    <location>
        <begin position="7"/>
        <end position="163"/>
    </location>
</feature>